<dbReference type="EMBL" id="CGCX01004287">
    <property type="protein sequence ID" value="CFS27331.1"/>
    <property type="molecule type" value="Genomic_DNA"/>
</dbReference>
<evidence type="ECO:0000313" key="1">
    <source>
        <dbReference type="EMBL" id="CFS27331.1"/>
    </source>
</evidence>
<name>A0A654U8V5_MYCTX</name>
<dbReference type="AlphaFoldDB" id="A0A654U8V5"/>
<organism evidence="1 2">
    <name type="scientific">Mycobacterium tuberculosis</name>
    <dbReference type="NCBI Taxonomy" id="1773"/>
    <lineage>
        <taxon>Bacteria</taxon>
        <taxon>Bacillati</taxon>
        <taxon>Actinomycetota</taxon>
        <taxon>Actinomycetes</taxon>
        <taxon>Mycobacteriales</taxon>
        <taxon>Mycobacteriaceae</taxon>
        <taxon>Mycobacterium</taxon>
        <taxon>Mycobacterium tuberculosis complex</taxon>
    </lineage>
</organism>
<sequence>MIDHQPMRKYAVTATTAMAKKTIAIPYSGGLLA</sequence>
<gene>
    <name evidence="1" type="ORF">ERS007657_04720</name>
</gene>
<proteinExistence type="predicted"/>
<evidence type="ECO:0000313" key="2">
    <source>
        <dbReference type="Proteomes" id="UP000046680"/>
    </source>
</evidence>
<protein>
    <submittedName>
        <fullName evidence="1">Uncharacterized protein</fullName>
    </submittedName>
</protein>
<reference evidence="1 2" key="1">
    <citation type="submission" date="2015-03" db="EMBL/GenBank/DDBJ databases">
        <authorList>
            <consortium name="Pathogen Informatics"/>
        </authorList>
    </citation>
    <scope>NUCLEOTIDE SEQUENCE [LARGE SCALE GENOMIC DNA]</scope>
    <source>
        <strain evidence="1 2">C09601061</strain>
    </source>
</reference>
<dbReference type="Proteomes" id="UP000046680">
    <property type="component" value="Unassembled WGS sequence"/>
</dbReference>
<accession>A0A654U8V5</accession>